<dbReference type="Proteomes" id="UP001204953">
    <property type="component" value="Unassembled WGS sequence"/>
</dbReference>
<protein>
    <submittedName>
        <fullName evidence="1">Uncharacterized protein</fullName>
    </submittedName>
</protein>
<reference evidence="1" key="1">
    <citation type="submission" date="2022-06" db="EMBL/GenBank/DDBJ databases">
        <title>New cyanobacteria of genus Symplocastrum in benthos of Lake Baikal.</title>
        <authorList>
            <person name="Sorokovikova E."/>
            <person name="Tikhonova I."/>
            <person name="Krasnopeev A."/>
            <person name="Evseev P."/>
            <person name="Gladkikh A."/>
            <person name="Belykh O."/>
        </authorList>
    </citation>
    <scope>NUCLEOTIDE SEQUENCE</scope>
    <source>
        <strain evidence="1">BBK-W-15</strain>
    </source>
</reference>
<dbReference type="RefSeq" id="WP_254012546.1">
    <property type="nucleotide sequence ID" value="NZ_JAMZMM010000140.1"/>
</dbReference>
<sequence length="57" mass="6664">MEEKEVFEAWKTDSREKWEARVLGCLNFISGQKFVSLKSASLMSQVHQELEKAIKFD</sequence>
<keyword evidence="2" id="KW-1185">Reference proteome</keyword>
<name>A0AAE3GSK7_9CYAN</name>
<dbReference type="AlphaFoldDB" id="A0AAE3GSK7"/>
<comment type="caution">
    <text evidence="1">The sequence shown here is derived from an EMBL/GenBank/DDBJ whole genome shotgun (WGS) entry which is preliminary data.</text>
</comment>
<gene>
    <name evidence="1" type="ORF">NJ959_15050</name>
</gene>
<accession>A0AAE3GSK7</accession>
<evidence type="ECO:0000313" key="2">
    <source>
        <dbReference type="Proteomes" id="UP001204953"/>
    </source>
</evidence>
<evidence type="ECO:0000313" key="1">
    <source>
        <dbReference type="EMBL" id="MCP2729769.1"/>
    </source>
</evidence>
<organism evidence="1 2">
    <name type="scientific">Limnofasciculus baicalensis BBK-W-15</name>
    <dbReference type="NCBI Taxonomy" id="2699891"/>
    <lineage>
        <taxon>Bacteria</taxon>
        <taxon>Bacillati</taxon>
        <taxon>Cyanobacteriota</taxon>
        <taxon>Cyanophyceae</taxon>
        <taxon>Coleofasciculales</taxon>
        <taxon>Coleofasciculaceae</taxon>
        <taxon>Limnofasciculus</taxon>
        <taxon>Limnofasciculus baicalensis</taxon>
    </lineage>
</organism>
<dbReference type="EMBL" id="JAMZMM010000140">
    <property type="protein sequence ID" value="MCP2729769.1"/>
    <property type="molecule type" value="Genomic_DNA"/>
</dbReference>
<proteinExistence type="predicted"/>